<accession>A0AAU9VGW4</accession>
<evidence type="ECO:0000313" key="3">
    <source>
        <dbReference type="Proteomes" id="UP001154095"/>
    </source>
</evidence>
<protein>
    <submittedName>
        <fullName evidence="2">HK97 gp10 family phage protein</fullName>
    </submittedName>
</protein>
<sequence>MHLIDEPENLRIGFDALQRELELLIHNVEHIQDVLVDAAEAYVNDLRRLPKPYSNIRSTQHKHMLDEMGYRRAKHEEVEVGSGVYWLRFVEFGTRASSKRRWGTPRQPFLGPTYALNQSKYTKIMIEKLKLEL</sequence>
<gene>
    <name evidence="2" type="ORF">ERYAMS2_00996</name>
    <name evidence="1" type="ORF">ERYAMS_00702</name>
</gene>
<dbReference type="RefSeq" id="WP_254006338.1">
    <property type="nucleotide sequence ID" value="NZ_OW659477.1"/>
</dbReference>
<dbReference type="InterPro" id="IPR010064">
    <property type="entry name" value="HK97-gp10_tail"/>
</dbReference>
<organism evidence="2 4">
    <name type="scientific">Erysipelothrix amsterdamensis</name>
    <dbReference type="NCBI Taxonomy" id="2929157"/>
    <lineage>
        <taxon>Bacteria</taxon>
        <taxon>Bacillati</taxon>
        <taxon>Bacillota</taxon>
        <taxon>Erysipelotrichia</taxon>
        <taxon>Erysipelotrichales</taxon>
        <taxon>Erysipelotrichaceae</taxon>
        <taxon>Erysipelothrix</taxon>
    </lineage>
</organism>
<dbReference type="Proteomes" id="UP001154111">
    <property type="component" value="Chromosome"/>
</dbReference>
<dbReference type="NCBIfam" id="TIGR01725">
    <property type="entry name" value="phge_HK97_gp10"/>
    <property type="match status" value="1"/>
</dbReference>
<keyword evidence="3" id="KW-1185">Reference proteome</keyword>
<dbReference type="AlphaFoldDB" id="A0AAU9VGW4"/>
<dbReference type="EMBL" id="OW659477">
    <property type="protein sequence ID" value="CAH2762014.1"/>
    <property type="molecule type" value="Genomic_DNA"/>
</dbReference>
<proteinExistence type="predicted"/>
<dbReference type="Proteomes" id="UP001154095">
    <property type="component" value="Chromosome"/>
</dbReference>
<evidence type="ECO:0000313" key="1">
    <source>
        <dbReference type="EMBL" id="CAH2762003.1"/>
    </source>
</evidence>
<reference evidence="2" key="1">
    <citation type="submission" date="2022-04" db="EMBL/GenBank/DDBJ databases">
        <authorList>
            <person name="Forde T."/>
        </authorList>
    </citation>
    <scope>NUCLEOTIDE SEQUENCE</scope>
    <source>
        <strain evidence="2">A18Y016a</strain>
        <strain evidence="1">A18Y020d</strain>
    </source>
</reference>
<evidence type="ECO:0000313" key="4">
    <source>
        <dbReference type="Proteomes" id="UP001154111"/>
    </source>
</evidence>
<dbReference type="EMBL" id="OW659496">
    <property type="protein sequence ID" value="CAH2762003.1"/>
    <property type="molecule type" value="Genomic_DNA"/>
</dbReference>
<name>A0AAU9VGW4_9FIRM</name>
<evidence type="ECO:0000313" key="2">
    <source>
        <dbReference type="EMBL" id="CAH2762014.1"/>
    </source>
</evidence>